<evidence type="ECO:0000256" key="5">
    <source>
        <dbReference type="ARBA" id="ARBA00023136"/>
    </source>
</evidence>
<keyword evidence="2 6" id="KW-0812">Transmembrane</keyword>
<feature type="transmembrane region" description="Helical" evidence="6">
    <location>
        <begin position="282"/>
        <end position="303"/>
    </location>
</feature>
<organism evidence="9 10">
    <name type="scientific">Anaeramoeba flamelloides</name>
    <dbReference type="NCBI Taxonomy" id="1746091"/>
    <lineage>
        <taxon>Eukaryota</taxon>
        <taxon>Metamonada</taxon>
        <taxon>Anaeramoebidae</taxon>
        <taxon>Anaeramoeba</taxon>
    </lineage>
</organism>
<dbReference type="InterPro" id="IPR053937">
    <property type="entry name" value="GOST_TM"/>
</dbReference>
<dbReference type="GO" id="GO:0016020">
    <property type="term" value="C:membrane"/>
    <property type="evidence" value="ECO:0007669"/>
    <property type="project" value="UniProtKB-SubCell"/>
</dbReference>
<feature type="domain" description="GOST seven transmembrane" evidence="8">
    <location>
        <begin position="152"/>
        <end position="363"/>
    </location>
</feature>
<reference evidence="9" key="1">
    <citation type="submission" date="2022-08" db="EMBL/GenBank/DDBJ databases">
        <title>Novel sulphate-reducing endosymbionts in the free-living metamonad Anaeramoeba.</title>
        <authorList>
            <person name="Jerlstrom-Hultqvist J."/>
            <person name="Cepicka I."/>
            <person name="Gallot-Lavallee L."/>
            <person name="Salas-Leiva D."/>
            <person name="Curtis B.A."/>
            <person name="Zahonova K."/>
            <person name="Pipaliya S."/>
            <person name="Dacks J."/>
            <person name="Roger A.J."/>
        </authorList>
    </citation>
    <scope>NUCLEOTIDE SEQUENCE</scope>
    <source>
        <strain evidence="9">Busselton2</strain>
    </source>
</reference>
<comment type="caution">
    <text evidence="9">The sequence shown here is derived from an EMBL/GenBank/DDBJ whole genome shotgun (WGS) entry which is preliminary data.</text>
</comment>
<evidence type="ECO:0000256" key="6">
    <source>
        <dbReference type="SAM" id="Phobius"/>
    </source>
</evidence>
<feature type="transmembrane region" description="Helical" evidence="6">
    <location>
        <begin position="222"/>
        <end position="246"/>
    </location>
</feature>
<dbReference type="PANTHER" id="PTHR21229">
    <property type="entry name" value="LUNG SEVEN TRANSMEMBRANE RECEPTOR"/>
    <property type="match status" value="1"/>
</dbReference>
<comment type="subcellular location">
    <subcellularLocation>
        <location evidence="1">Membrane</location>
        <topology evidence="1">Multi-pass membrane protein</topology>
    </subcellularLocation>
</comment>
<feature type="transmembrane region" description="Helical" evidence="6">
    <location>
        <begin position="188"/>
        <end position="207"/>
    </location>
</feature>
<dbReference type="Proteomes" id="UP001146793">
    <property type="component" value="Unassembled WGS sequence"/>
</dbReference>
<feature type="transmembrane region" description="Helical" evidence="6">
    <location>
        <begin position="156"/>
        <end position="176"/>
    </location>
</feature>
<accession>A0AAV7ZK54</accession>
<dbReference type="AlphaFoldDB" id="A0AAV7ZK54"/>
<proteinExistence type="predicted"/>
<evidence type="ECO:0000256" key="4">
    <source>
        <dbReference type="ARBA" id="ARBA00022989"/>
    </source>
</evidence>
<sequence length="477" mass="56410">MDNRFILSLFLLLFLISPTFALIDDYELKTSNQFFRLTTFGFQKGGTIDFEATINSDGQNIWFMACNEKEYTTLSEKKQEEACVNMGSETFICESTSNLEKSPFQFNKTVQEEGYQYFVFLNCENDLQTITYKLKYTFMNPNGQYLSLGYIPLPPIYLVFAIVWVLMVIYWFINWFRHLNIKIKLHKYLTFVVIAKCVELFIFYSYWKSLSKNGVQNNTTTYVVYFYDGVYDFFFYLTLLFIAKGYSILKPTFSFKEIKDVVLITMLLVVSSKIEALTGLNILGFICLLVMAISYFVIIRMLFQFTNNHIDQLKRQLALIREAHIHPITTPVYSKYVLFQRYKNSIFVYFLLTIMVYVFKIFFEKSPWFPILAQICVDFFLFVGIGLTFRLRKFNQLFHEPPRMQGTFNQPTEGYEAIDSELDDDNLQEWIQGMPLPRWDHDEEINEENVVMIENIGEEKKIDLGQQENQEKEEINK</sequence>
<dbReference type="Pfam" id="PF06814">
    <property type="entry name" value="GOST_TM"/>
    <property type="match status" value="1"/>
</dbReference>
<name>A0AAV7ZK54_9EUKA</name>
<evidence type="ECO:0000256" key="1">
    <source>
        <dbReference type="ARBA" id="ARBA00004141"/>
    </source>
</evidence>
<dbReference type="GO" id="GO:0005794">
    <property type="term" value="C:Golgi apparatus"/>
    <property type="evidence" value="ECO:0007669"/>
    <property type="project" value="TreeGrafter"/>
</dbReference>
<keyword evidence="5 6" id="KW-0472">Membrane</keyword>
<dbReference type="EMBL" id="JANTQA010000026">
    <property type="protein sequence ID" value="KAJ3442392.1"/>
    <property type="molecule type" value="Genomic_DNA"/>
</dbReference>
<evidence type="ECO:0000313" key="9">
    <source>
        <dbReference type="EMBL" id="KAJ3442392.1"/>
    </source>
</evidence>
<feature type="chain" id="PRO_5043978521" description="GOST seven transmembrane domain-containing protein" evidence="7">
    <location>
        <begin position="22"/>
        <end position="477"/>
    </location>
</feature>
<dbReference type="InterPro" id="IPR009637">
    <property type="entry name" value="GPR107/GPR108-like"/>
</dbReference>
<evidence type="ECO:0000313" key="10">
    <source>
        <dbReference type="Proteomes" id="UP001146793"/>
    </source>
</evidence>
<evidence type="ECO:0000256" key="7">
    <source>
        <dbReference type="SAM" id="SignalP"/>
    </source>
</evidence>
<evidence type="ECO:0000256" key="3">
    <source>
        <dbReference type="ARBA" id="ARBA00022729"/>
    </source>
</evidence>
<keyword evidence="3 7" id="KW-0732">Signal</keyword>
<keyword evidence="4 6" id="KW-1133">Transmembrane helix</keyword>
<feature type="transmembrane region" description="Helical" evidence="6">
    <location>
        <begin position="346"/>
        <end position="363"/>
    </location>
</feature>
<feature type="signal peptide" evidence="7">
    <location>
        <begin position="1"/>
        <end position="21"/>
    </location>
</feature>
<evidence type="ECO:0000256" key="2">
    <source>
        <dbReference type="ARBA" id="ARBA00022692"/>
    </source>
</evidence>
<evidence type="ECO:0000259" key="8">
    <source>
        <dbReference type="Pfam" id="PF06814"/>
    </source>
</evidence>
<feature type="transmembrane region" description="Helical" evidence="6">
    <location>
        <begin position="369"/>
        <end position="389"/>
    </location>
</feature>
<protein>
    <recommendedName>
        <fullName evidence="8">GOST seven transmembrane domain-containing protein</fullName>
    </recommendedName>
</protein>
<gene>
    <name evidence="9" type="ORF">M0812_12127</name>
</gene>